<dbReference type="GO" id="GO:1990904">
    <property type="term" value="C:ribonucleoprotein complex"/>
    <property type="evidence" value="ECO:0007669"/>
    <property type="project" value="UniProtKB-KW"/>
</dbReference>
<gene>
    <name evidence="4 7" type="primary">rplU</name>
    <name evidence="7" type="ORF">IC761_02105</name>
</gene>
<keyword evidence="4 5" id="KW-0699">rRNA-binding</keyword>
<dbReference type="InterPro" id="IPR028909">
    <property type="entry name" value="bL21-like"/>
</dbReference>
<comment type="similarity">
    <text evidence="1 4 5">Belongs to the bacterial ribosomal protein bL21 family.</text>
</comment>
<dbReference type="GO" id="GO:0019843">
    <property type="term" value="F:rRNA binding"/>
    <property type="evidence" value="ECO:0007669"/>
    <property type="project" value="UniProtKB-UniRule"/>
</dbReference>
<keyword evidence="8" id="KW-1185">Reference proteome</keyword>
<dbReference type="NCBIfam" id="TIGR00061">
    <property type="entry name" value="L21"/>
    <property type="match status" value="1"/>
</dbReference>
<evidence type="ECO:0000313" key="8">
    <source>
        <dbReference type="Proteomes" id="UP000594621"/>
    </source>
</evidence>
<dbReference type="GO" id="GO:0005840">
    <property type="term" value="C:ribosome"/>
    <property type="evidence" value="ECO:0007669"/>
    <property type="project" value="UniProtKB-KW"/>
</dbReference>
<dbReference type="EMBL" id="CP061379">
    <property type="protein sequence ID" value="QPF92123.1"/>
    <property type="molecule type" value="Genomic_DNA"/>
</dbReference>
<dbReference type="InterPro" id="IPR036164">
    <property type="entry name" value="bL21-like_sf"/>
</dbReference>
<proteinExistence type="inferred from homology"/>
<dbReference type="HAMAP" id="MF_01363">
    <property type="entry name" value="Ribosomal_bL21"/>
    <property type="match status" value="1"/>
</dbReference>
<dbReference type="RefSeq" id="WP_195801668.1">
    <property type="nucleotide sequence ID" value="NZ_CP061379.1"/>
</dbReference>
<dbReference type="Pfam" id="PF00829">
    <property type="entry name" value="Ribosomal_L21p"/>
    <property type="match status" value="1"/>
</dbReference>
<evidence type="ECO:0000256" key="2">
    <source>
        <dbReference type="ARBA" id="ARBA00022980"/>
    </source>
</evidence>
<sequence>MFAVIKTGGKQYRVVPDDVLEVGKIEGEVGSIVQLNEVLVLGGDTPVLGVPTVAGASVAVEILDHKRGPKVIAFKKRRRKNSRRKRGYRDEITVLRISEILADNAKPTKGPRPKKAKVAKDTAEEEAAAA</sequence>
<keyword evidence="2 4" id="KW-0689">Ribosomal protein</keyword>
<name>A0A7S9D6I4_9BRAD</name>
<organism evidence="7 8">
    <name type="scientific">Bradyrhizobium commune</name>
    <dbReference type="NCBI Taxonomy" id="83627"/>
    <lineage>
        <taxon>Bacteria</taxon>
        <taxon>Pseudomonadati</taxon>
        <taxon>Pseudomonadota</taxon>
        <taxon>Alphaproteobacteria</taxon>
        <taxon>Hyphomicrobiales</taxon>
        <taxon>Nitrobacteraceae</taxon>
        <taxon>Bradyrhizobium</taxon>
    </lineage>
</organism>
<dbReference type="SUPFAM" id="SSF141091">
    <property type="entry name" value="L21p-like"/>
    <property type="match status" value="1"/>
</dbReference>
<dbReference type="Proteomes" id="UP000594621">
    <property type="component" value="Chromosome"/>
</dbReference>
<dbReference type="KEGG" id="bcou:IC761_02105"/>
<dbReference type="GO" id="GO:0005737">
    <property type="term" value="C:cytoplasm"/>
    <property type="evidence" value="ECO:0007669"/>
    <property type="project" value="UniProtKB-ARBA"/>
</dbReference>
<evidence type="ECO:0000256" key="6">
    <source>
        <dbReference type="SAM" id="MobiDB-lite"/>
    </source>
</evidence>
<keyword evidence="3 4" id="KW-0687">Ribonucleoprotein</keyword>
<evidence type="ECO:0000256" key="5">
    <source>
        <dbReference type="RuleBase" id="RU000562"/>
    </source>
</evidence>
<feature type="region of interest" description="Disordered" evidence="6">
    <location>
        <begin position="104"/>
        <end position="130"/>
    </location>
</feature>
<evidence type="ECO:0000256" key="3">
    <source>
        <dbReference type="ARBA" id="ARBA00023274"/>
    </source>
</evidence>
<protein>
    <recommendedName>
        <fullName evidence="4">Large ribosomal subunit protein bL21</fullName>
    </recommendedName>
</protein>
<dbReference type="GO" id="GO:0003735">
    <property type="term" value="F:structural constituent of ribosome"/>
    <property type="evidence" value="ECO:0007669"/>
    <property type="project" value="InterPro"/>
</dbReference>
<evidence type="ECO:0000256" key="1">
    <source>
        <dbReference type="ARBA" id="ARBA00008563"/>
    </source>
</evidence>
<dbReference type="PANTHER" id="PTHR21349:SF0">
    <property type="entry name" value="LARGE RIBOSOMAL SUBUNIT PROTEIN BL21M"/>
    <property type="match status" value="1"/>
</dbReference>
<evidence type="ECO:0000313" key="7">
    <source>
        <dbReference type="EMBL" id="QPF92123.1"/>
    </source>
</evidence>
<reference evidence="7 8" key="1">
    <citation type="submission" date="2020-09" db="EMBL/GenBank/DDBJ databases">
        <title>Complete genomes of bradyrhizobia occurring on native shrubby legumes in Australia.</title>
        <authorList>
            <person name="Lafay B."/>
        </authorList>
    </citation>
    <scope>NUCLEOTIDE SEQUENCE [LARGE SCALE GENOMIC DNA]</scope>
    <source>
        <strain evidence="7 8">BDV5040</strain>
    </source>
</reference>
<dbReference type="PANTHER" id="PTHR21349">
    <property type="entry name" value="50S RIBOSOMAL PROTEIN L21"/>
    <property type="match status" value="1"/>
</dbReference>
<comment type="function">
    <text evidence="4 5">This protein binds to 23S rRNA in the presence of protein L20.</text>
</comment>
<dbReference type="InterPro" id="IPR001787">
    <property type="entry name" value="Ribosomal_bL21"/>
</dbReference>
<comment type="subunit">
    <text evidence="4">Part of the 50S ribosomal subunit. Contacts protein L20.</text>
</comment>
<accession>A0A7S9D6I4</accession>
<keyword evidence="4 5" id="KW-0694">RNA-binding</keyword>
<evidence type="ECO:0000256" key="4">
    <source>
        <dbReference type="HAMAP-Rule" id="MF_01363"/>
    </source>
</evidence>
<dbReference type="AlphaFoldDB" id="A0A7S9D6I4"/>
<dbReference type="GO" id="GO:0006412">
    <property type="term" value="P:translation"/>
    <property type="evidence" value="ECO:0007669"/>
    <property type="project" value="UniProtKB-UniRule"/>
</dbReference>